<proteinExistence type="predicted"/>
<dbReference type="WBParaSite" id="PSAMB.scaffold8700size5906.g31688.t1">
    <property type="protein sequence ID" value="PSAMB.scaffold8700size5906.g31688.t1"/>
    <property type="gene ID" value="PSAMB.scaffold8700size5906.g31688"/>
</dbReference>
<dbReference type="InterPro" id="IPR036691">
    <property type="entry name" value="Endo/exonu/phosph_ase_sf"/>
</dbReference>
<dbReference type="InterPro" id="IPR005135">
    <property type="entry name" value="Endo/exonuclease/phosphatase"/>
</dbReference>
<name>A0A914XJL9_9BILA</name>
<dbReference type="Pfam" id="PF03372">
    <property type="entry name" value="Exo_endo_phos"/>
    <property type="match status" value="1"/>
</dbReference>
<dbReference type="CDD" id="cd01650">
    <property type="entry name" value="RT_nLTR_like"/>
    <property type="match status" value="1"/>
</dbReference>
<dbReference type="InterPro" id="IPR045609">
    <property type="entry name" value="DUF6451"/>
</dbReference>
<dbReference type="InterPro" id="IPR043502">
    <property type="entry name" value="DNA/RNA_pol_sf"/>
</dbReference>
<accession>A0A914XJL9</accession>
<dbReference type="SUPFAM" id="SSF56219">
    <property type="entry name" value="DNase I-like"/>
    <property type="match status" value="1"/>
</dbReference>
<evidence type="ECO:0000259" key="1">
    <source>
        <dbReference type="PROSITE" id="PS50878"/>
    </source>
</evidence>
<dbReference type="PROSITE" id="PS50878">
    <property type="entry name" value="RT_POL"/>
    <property type="match status" value="1"/>
</dbReference>
<keyword evidence="2" id="KW-1185">Reference proteome</keyword>
<sequence length="982" mass="112111">MPRPPFNAKEITRIGTWNVRTLFQTGKTAQLLREFDTYRLDVLGISEMRWTGSGRFVSDGKLIVYSGNDTDHARGVGIVLSKRTSASLIGWKPISDRIISARIQARHGRITIIQAYAPTDNADDAVKDAFYDHLQGELNNTPRHDVILLLGDFNAQVDRDRQGFEHVIGPFGTATQTTENGDRLINFCAANGMSIGNTFYQHKDIHKKTWRHPDGRVSNEIDYVCIAKRWRSSLLDVKVHRGADVGSDHHLLIAKFRLRLKRLPPTPQRARPFDVMKLKQPTVATQFQLELRNRFQALADCEEAEDQWTQFRTALAESAEAVVGRRRGSYKERWIQGRSWDLIDDRRCAKQARDQASNEDTRVAAAERYQALDRQVKSSCRQDKREWIEKKGAEAQEAADRNDSKTLYRIVRELTGSSSGHGAPIKDKAGNPLLKKDEQEKRWVEHFKDTLNQPAPTLTFDNAALEPVEEFPANLGPVTRVETMTAVHLLKNGKAAGLDEVAPEMLKRGGPDTINALTNLMNACWDKSTVPEDWRRGVIIQLPKKGNLSKCDNWRGITLLSVPGKVFCIVLLRRLRQAVDDQLREHQAGFRCGRSCNEQIFILRSIIEQSLEYQQRLSINFIDFVKAFDSVHRESLWSILRVYGVPNKFVNLFRDLYQGSTCCIRTNDGMTDFFGVETGVRQGCILSPFLLLIALDFVMRRALDQQHAGIPFGQRQLVDLDFADDIALIGLTQQNLADLTTILEKEAARIGLRISSSKTKVMRIGYTRSNIPVIVGQQRIEEVDQFTYLGSVIADDGNAEHDVKCRLGKASAVFQRLRPIWRSTTIALPIKIRLFNSIVIPTAVYACETWKMSAGIVRKLNVFQQRCLRRILRITYRDRVPNEEVHRWTLTCPLAETVAERRFRFAGHIFRLPPNRLPRTAITWTPRQGKRKQGRPRITWRKTFIDDLKAVDVAWDEAENIATDRARWRLLAAQCALRHRRN</sequence>
<dbReference type="CDD" id="cd09076">
    <property type="entry name" value="L1-EN"/>
    <property type="match status" value="1"/>
</dbReference>
<evidence type="ECO:0000313" key="2">
    <source>
        <dbReference type="Proteomes" id="UP000887566"/>
    </source>
</evidence>
<reference evidence="3" key="1">
    <citation type="submission" date="2022-11" db="UniProtKB">
        <authorList>
            <consortium name="WormBaseParasite"/>
        </authorList>
    </citation>
    <scope>IDENTIFICATION</scope>
</reference>
<dbReference type="InterPro" id="IPR000477">
    <property type="entry name" value="RT_dom"/>
</dbReference>
<dbReference type="Proteomes" id="UP000887566">
    <property type="component" value="Unplaced"/>
</dbReference>
<dbReference type="Pfam" id="PF20049">
    <property type="entry name" value="DUF6451"/>
    <property type="match status" value="1"/>
</dbReference>
<protein>
    <submittedName>
        <fullName evidence="3">Reverse transcriptase domain-containing protein</fullName>
    </submittedName>
</protein>
<dbReference type="Pfam" id="PF00078">
    <property type="entry name" value="RVT_1"/>
    <property type="match status" value="1"/>
</dbReference>
<dbReference type="PANTHER" id="PTHR47027">
    <property type="entry name" value="REVERSE TRANSCRIPTASE DOMAIN-CONTAINING PROTEIN"/>
    <property type="match status" value="1"/>
</dbReference>
<dbReference type="GO" id="GO:0003824">
    <property type="term" value="F:catalytic activity"/>
    <property type="evidence" value="ECO:0007669"/>
    <property type="project" value="InterPro"/>
</dbReference>
<feature type="domain" description="Reverse transcriptase" evidence="1">
    <location>
        <begin position="523"/>
        <end position="793"/>
    </location>
</feature>
<dbReference type="Gene3D" id="3.60.10.10">
    <property type="entry name" value="Endonuclease/exonuclease/phosphatase"/>
    <property type="match status" value="1"/>
</dbReference>
<dbReference type="PANTHER" id="PTHR47027:SF25">
    <property type="entry name" value="REVERSE TRANSCRIPTASE DOMAIN-CONTAINING PROTEIN"/>
    <property type="match status" value="1"/>
</dbReference>
<evidence type="ECO:0000313" key="3">
    <source>
        <dbReference type="WBParaSite" id="PSAMB.scaffold8700size5906.g31688.t1"/>
    </source>
</evidence>
<dbReference type="AlphaFoldDB" id="A0A914XJL9"/>
<dbReference type="SUPFAM" id="SSF56672">
    <property type="entry name" value="DNA/RNA polymerases"/>
    <property type="match status" value="1"/>
</dbReference>
<organism evidence="2 3">
    <name type="scientific">Plectus sambesii</name>
    <dbReference type="NCBI Taxonomy" id="2011161"/>
    <lineage>
        <taxon>Eukaryota</taxon>
        <taxon>Metazoa</taxon>
        <taxon>Ecdysozoa</taxon>
        <taxon>Nematoda</taxon>
        <taxon>Chromadorea</taxon>
        <taxon>Plectida</taxon>
        <taxon>Plectina</taxon>
        <taxon>Plectoidea</taxon>
        <taxon>Plectidae</taxon>
        <taxon>Plectus</taxon>
    </lineage>
</organism>